<dbReference type="eggNOG" id="KOG0449">
    <property type="taxonomic scope" value="Eukaryota"/>
</dbReference>
<evidence type="ECO:0000256" key="7">
    <source>
        <dbReference type="ARBA" id="ARBA00023136"/>
    </source>
</evidence>
<feature type="transmembrane region" description="Helical" evidence="8">
    <location>
        <begin position="146"/>
        <end position="163"/>
    </location>
</feature>
<dbReference type="GO" id="GO:0046872">
    <property type="term" value="F:metal ion binding"/>
    <property type="evidence" value="ECO:0007669"/>
    <property type="project" value="UniProtKB-KW"/>
</dbReference>
<evidence type="ECO:0000256" key="2">
    <source>
        <dbReference type="ARBA" id="ARBA00022617"/>
    </source>
</evidence>
<feature type="transmembrane region" description="Helical" evidence="8">
    <location>
        <begin position="175"/>
        <end position="194"/>
    </location>
</feature>
<keyword evidence="4" id="KW-0479">Metal-binding</keyword>
<dbReference type="Gene3D" id="1.20.1300.10">
    <property type="entry name" value="Fumarate reductase/succinate dehydrogenase, transmembrane subunit"/>
    <property type="match status" value="1"/>
</dbReference>
<dbReference type="EMBL" id="HE650824">
    <property type="protein sequence ID" value="CCF57936.1"/>
    <property type="molecule type" value="Genomic_DNA"/>
</dbReference>
<dbReference type="Proteomes" id="UP000005220">
    <property type="component" value="Chromosome 4"/>
</dbReference>
<evidence type="ECO:0000313" key="10">
    <source>
        <dbReference type="Proteomes" id="UP000005220"/>
    </source>
</evidence>
<dbReference type="InterPro" id="IPR018495">
    <property type="entry name" value="Succ_DH_cyt_bsu_CS"/>
</dbReference>
<organism evidence="9 10">
    <name type="scientific">Kazachstania africana (strain ATCC 22294 / BCRC 22015 / CBS 2517 / CECT 1963 / NBRC 1671 / NRRL Y-8276)</name>
    <name type="common">Yeast</name>
    <name type="synonym">Kluyveromyces africanus</name>
    <dbReference type="NCBI Taxonomy" id="1071382"/>
    <lineage>
        <taxon>Eukaryota</taxon>
        <taxon>Fungi</taxon>
        <taxon>Dikarya</taxon>
        <taxon>Ascomycota</taxon>
        <taxon>Saccharomycotina</taxon>
        <taxon>Saccharomycetes</taxon>
        <taxon>Saccharomycetales</taxon>
        <taxon>Saccharomycetaceae</taxon>
        <taxon>Kazachstania</taxon>
    </lineage>
</organism>
<dbReference type="GO" id="GO:0042721">
    <property type="term" value="C:TIM22 mitochondrial import inner membrane insertion complex"/>
    <property type="evidence" value="ECO:0007669"/>
    <property type="project" value="EnsemblFungi"/>
</dbReference>
<dbReference type="InParanoid" id="H2AU86"/>
<dbReference type="PROSITE" id="PS01000">
    <property type="entry name" value="SDH_CYT_1"/>
    <property type="match status" value="1"/>
</dbReference>
<feature type="transmembrane region" description="Helical" evidence="8">
    <location>
        <begin position="91"/>
        <end position="113"/>
    </location>
</feature>
<dbReference type="InterPro" id="IPR000701">
    <property type="entry name" value="SuccDH_FuR_B_TM-su"/>
</dbReference>
<dbReference type="InterPro" id="IPR014314">
    <property type="entry name" value="Succ_DH_cytb556"/>
</dbReference>
<protein>
    <submittedName>
        <fullName evidence="9">Uncharacterized protein</fullName>
    </submittedName>
</protein>
<evidence type="ECO:0000313" key="9">
    <source>
        <dbReference type="EMBL" id="CCF57936.1"/>
    </source>
</evidence>
<dbReference type="GO" id="GO:0006099">
    <property type="term" value="P:tricarboxylic acid cycle"/>
    <property type="evidence" value="ECO:0007669"/>
    <property type="project" value="EnsemblFungi"/>
</dbReference>
<evidence type="ECO:0000256" key="5">
    <source>
        <dbReference type="ARBA" id="ARBA00022989"/>
    </source>
</evidence>
<gene>
    <name evidence="9" type="primary">KAFR0D02880</name>
    <name evidence="9" type="ORF">KAFR_0D02880</name>
</gene>
<dbReference type="STRING" id="1071382.H2AU86"/>
<dbReference type="GO" id="GO:0008177">
    <property type="term" value="F:succinate dehydrogenase (quinone) activity"/>
    <property type="evidence" value="ECO:0007669"/>
    <property type="project" value="EnsemblFungi"/>
</dbReference>
<accession>H2AU86</accession>
<keyword evidence="10" id="KW-1185">Reference proteome</keyword>
<keyword evidence="3 8" id="KW-0812">Transmembrane</keyword>
<dbReference type="CDD" id="cd03499">
    <property type="entry name" value="SQR_TypeC_SdhC"/>
    <property type="match status" value="1"/>
</dbReference>
<keyword evidence="2" id="KW-0349">Heme</keyword>
<dbReference type="GO" id="GO:0009055">
    <property type="term" value="F:electron transfer activity"/>
    <property type="evidence" value="ECO:0007669"/>
    <property type="project" value="InterPro"/>
</dbReference>
<name>H2AU86_KAZAF</name>
<evidence type="ECO:0000256" key="4">
    <source>
        <dbReference type="ARBA" id="ARBA00022723"/>
    </source>
</evidence>
<dbReference type="OrthoDB" id="588261at2759"/>
<keyword evidence="7 8" id="KW-0472">Membrane</keyword>
<dbReference type="HOGENOM" id="CLU_094691_0_0_1"/>
<dbReference type="FunCoup" id="H2AU86">
    <property type="interactions" value="408"/>
</dbReference>
<dbReference type="SUPFAM" id="SSF81343">
    <property type="entry name" value="Fumarate reductase respiratory complex transmembrane subunits"/>
    <property type="match status" value="1"/>
</dbReference>
<dbReference type="AlphaFoldDB" id="H2AU86"/>
<dbReference type="KEGG" id="kaf:KAFR_0D02880"/>
<dbReference type="PANTHER" id="PTHR10978:SF5">
    <property type="entry name" value="SUCCINATE DEHYDROGENASE CYTOCHROME B560 SUBUNIT, MITOCHONDRIAL"/>
    <property type="match status" value="1"/>
</dbReference>
<dbReference type="PANTHER" id="PTHR10978">
    <property type="entry name" value="SUCCINATE DEHYDROGENASE CYTOCHROME B560 SUBUNIT"/>
    <property type="match status" value="1"/>
</dbReference>
<dbReference type="GO" id="GO:0006121">
    <property type="term" value="P:mitochondrial electron transport, succinate to ubiquinone"/>
    <property type="evidence" value="ECO:0007669"/>
    <property type="project" value="EnsemblFungi"/>
</dbReference>
<dbReference type="RefSeq" id="XP_003957071.1">
    <property type="nucleotide sequence ID" value="XM_003957022.1"/>
</dbReference>
<keyword evidence="6" id="KW-0408">Iron</keyword>
<dbReference type="GeneID" id="13885894"/>
<dbReference type="InterPro" id="IPR034804">
    <property type="entry name" value="SQR/QFR_C/D"/>
</dbReference>
<evidence type="ECO:0000256" key="8">
    <source>
        <dbReference type="SAM" id="Phobius"/>
    </source>
</evidence>
<proteinExistence type="predicted"/>
<sequence length="196" mass="22671">MLWKVGLNRTAMVKLCRPTVQNVASGQMRTLYVTKRYLSITRQLQSKVPYINETKGESDILVEQRKARPISPHLTIYQPQITWYLSSIHRLSLVFIGFAFYLITMLFGVSSLMSTFSSSFNVTTDKLTNWYHNSISKWTQWSIKGFFAYLFAFQYGAAVRYLVWDMTKELTLKGVYRTGYGLIAFTALFGSYLLTL</sequence>
<keyword evidence="5 8" id="KW-1133">Transmembrane helix</keyword>
<evidence type="ECO:0000256" key="6">
    <source>
        <dbReference type="ARBA" id="ARBA00023004"/>
    </source>
</evidence>
<dbReference type="GO" id="GO:0045273">
    <property type="term" value="C:respiratory chain complex II (succinate dehydrogenase)"/>
    <property type="evidence" value="ECO:0007669"/>
    <property type="project" value="EnsemblFungi"/>
</dbReference>
<dbReference type="Pfam" id="PF01127">
    <property type="entry name" value="Sdh_cyt"/>
    <property type="match status" value="1"/>
</dbReference>
<dbReference type="GO" id="GO:0045039">
    <property type="term" value="P:protein insertion into mitochondrial inner membrane"/>
    <property type="evidence" value="ECO:0007669"/>
    <property type="project" value="EnsemblFungi"/>
</dbReference>
<evidence type="ECO:0000256" key="3">
    <source>
        <dbReference type="ARBA" id="ARBA00022692"/>
    </source>
</evidence>
<evidence type="ECO:0000256" key="1">
    <source>
        <dbReference type="ARBA" id="ARBA00004141"/>
    </source>
</evidence>
<comment type="subcellular location">
    <subcellularLocation>
        <location evidence="1">Membrane</location>
        <topology evidence="1">Multi-pass membrane protein</topology>
    </subcellularLocation>
</comment>
<reference evidence="9 10" key="1">
    <citation type="journal article" date="2011" name="Proc. Natl. Acad. Sci. U.S.A.">
        <title>Evolutionary erosion of yeast sex chromosomes by mating-type switching accidents.</title>
        <authorList>
            <person name="Gordon J.L."/>
            <person name="Armisen D."/>
            <person name="Proux-Wera E."/>
            <person name="Oheigeartaigh S.S."/>
            <person name="Byrne K.P."/>
            <person name="Wolfe K.H."/>
        </authorList>
    </citation>
    <scope>NUCLEOTIDE SEQUENCE [LARGE SCALE GENOMIC DNA]</scope>
    <source>
        <strain evidence="10">ATCC 22294 / BCRC 22015 / CBS 2517 / CECT 1963 / NBRC 1671 / NRRL Y-8276</strain>
    </source>
</reference>